<gene>
    <name evidence="1" type="ORF">NOV72_02105</name>
</gene>
<sequence length="166" mass="18821">MSVVFVACKGLQKFNGIVDDDFRRSHFEVDAVEVEVNTDWPCLADGLEAGAVYMYEEDGRFGFKSRLDFFVNLNELAAFVGYDCGMPPEDDPKPFRELFRWRGEGIIGPVVSAKLAADFAEWDEPIKALGDDDFYKFYLHMRKIFGFAMNDGCVSLQVVTERQVAC</sequence>
<proteinExistence type="predicted"/>
<dbReference type="OrthoDB" id="8961589at2"/>
<dbReference type="RefSeq" id="WP_106854544.1">
    <property type="nucleotide sequence ID" value="NZ_OGTP01000005.1"/>
</dbReference>
<organism evidence="1 2">
    <name type="scientific">Caballeronia novacaledonica</name>
    <dbReference type="NCBI Taxonomy" id="1544861"/>
    <lineage>
        <taxon>Bacteria</taxon>
        <taxon>Pseudomonadati</taxon>
        <taxon>Pseudomonadota</taxon>
        <taxon>Betaproteobacteria</taxon>
        <taxon>Burkholderiales</taxon>
        <taxon>Burkholderiaceae</taxon>
        <taxon>Caballeronia</taxon>
    </lineage>
</organism>
<name>A0A2U3I432_9BURK</name>
<keyword evidence="2" id="KW-1185">Reference proteome</keyword>
<protein>
    <submittedName>
        <fullName evidence="1">Uncharacterized protein</fullName>
    </submittedName>
</protein>
<evidence type="ECO:0000313" key="1">
    <source>
        <dbReference type="EMBL" id="SPB14874.1"/>
    </source>
</evidence>
<reference evidence="2" key="1">
    <citation type="submission" date="2018-01" db="EMBL/GenBank/DDBJ databases">
        <authorList>
            <person name="Peeters C."/>
        </authorList>
    </citation>
    <scope>NUCLEOTIDE SEQUENCE [LARGE SCALE GENOMIC DNA]</scope>
</reference>
<evidence type="ECO:0000313" key="2">
    <source>
        <dbReference type="Proteomes" id="UP000238169"/>
    </source>
</evidence>
<dbReference type="Proteomes" id="UP000238169">
    <property type="component" value="Unassembled WGS sequence"/>
</dbReference>
<accession>A0A2U3I432</accession>
<dbReference type="AlphaFoldDB" id="A0A2U3I432"/>
<dbReference type="EMBL" id="OGTP01000005">
    <property type="protein sequence ID" value="SPB14874.1"/>
    <property type="molecule type" value="Genomic_DNA"/>
</dbReference>